<sequence>MKKKKILVLTPDTPDPSYIELVVNPLTFLESEYSIHPIDSLCIMEDVPKSSFYQLWAQKLNEYIPQYDAFFGFSFGGVIIQQCFSLFANTGKPIVLFSTPTYADLPLRNKLEEVIALCKNNQVDLALQRLYQHVYYPNDAPQQSHESLNNPASANRVIYGLNRVLESDSTSIVTSCTVNHLHLIGEQSHLVNKDNVVEPKTGTVLQVPKAGMRVLRDNPHYCQTALWEALNA</sequence>
<organism evidence="2 4">
    <name type="scientific">Legionella quateirensis</name>
    <dbReference type="NCBI Taxonomy" id="45072"/>
    <lineage>
        <taxon>Bacteria</taxon>
        <taxon>Pseudomonadati</taxon>
        <taxon>Pseudomonadota</taxon>
        <taxon>Gammaproteobacteria</taxon>
        <taxon>Legionellales</taxon>
        <taxon>Legionellaceae</taxon>
        <taxon>Legionella</taxon>
    </lineage>
</organism>
<dbReference type="Proteomes" id="UP000254230">
    <property type="component" value="Unassembled WGS sequence"/>
</dbReference>
<dbReference type="STRING" id="45072.Lqua_0587"/>
<dbReference type="EMBL" id="LNYR01000006">
    <property type="protein sequence ID" value="KTD52754.1"/>
    <property type="molecule type" value="Genomic_DNA"/>
</dbReference>
<reference evidence="1 3" key="1">
    <citation type="submission" date="2015-11" db="EMBL/GenBank/DDBJ databases">
        <title>Genomic analysis of 38 Legionella species identifies large and diverse effector repertoires.</title>
        <authorList>
            <person name="Burstein D."/>
            <person name="Amaro F."/>
            <person name="Zusman T."/>
            <person name="Lifshitz Z."/>
            <person name="Cohen O."/>
            <person name="Gilbert J.A."/>
            <person name="Pupko T."/>
            <person name="Shuman H.A."/>
            <person name="Segal G."/>
        </authorList>
    </citation>
    <scope>NUCLEOTIDE SEQUENCE [LARGE SCALE GENOMIC DNA]</scope>
    <source>
        <strain evidence="1 3">ATCC 49507</strain>
    </source>
</reference>
<dbReference type="OrthoDB" id="5650425at2"/>
<keyword evidence="3" id="KW-1185">Reference proteome</keyword>
<evidence type="ECO:0000313" key="1">
    <source>
        <dbReference type="EMBL" id="KTD52754.1"/>
    </source>
</evidence>
<accession>A0A378KXA8</accession>
<dbReference type="SUPFAM" id="SSF53474">
    <property type="entry name" value="alpha/beta-Hydrolases"/>
    <property type="match status" value="1"/>
</dbReference>
<dbReference type="EMBL" id="UGOW01000001">
    <property type="protein sequence ID" value="STY19173.1"/>
    <property type="molecule type" value="Genomic_DNA"/>
</dbReference>
<evidence type="ECO:0000313" key="4">
    <source>
        <dbReference type="Proteomes" id="UP000254230"/>
    </source>
</evidence>
<dbReference type="InterPro" id="IPR029058">
    <property type="entry name" value="AB_hydrolase_fold"/>
</dbReference>
<name>A0A378KXA8_9GAMM</name>
<evidence type="ECO:0000313" key="3">
    <source>
        <dbReference type="Proteomes" id="UP000054639"/>
    </source>
</evidence>
<dbReference type="AlphaFoldDB" id="A0A378KXA8"/>
<reference evidence="2 4" key="2">
    <citation type="submission" date="2018-06" db="EMBL/GenBank/DDBJ databases">
        <authorList>
            <consortium name="Pathogen Informatics"/>
            <person name="Doyle S."/>
        </authorList>
    </citation>
    <scope>NUCLEOTIDE SEQUENCE [LARGE SCALE GENOMIC DNA]</scope>
    <source>
        <strain evidence="2 4">NCTC12376</strain>
    </source>
</reference>
<gene>
    <name evidence="1" type="ORF">Lqua_0587</name>
    <name evidence="2" type="ORF">NCTC12376_03004</name>
</gene>
<dbReference type="Proteomes" id="UP000054639">
    <property type="component" value="Unassembled WGS sequence"/>
</dbReference>
<protein>
    <submittedName>
        <fullName evidence="2">Uncharacterized protein</fullName>
    </submittedName>
</protein>
<evidence type="ECO:0000313" key="2">
    <source>
        <dbReference type="EMBL" id="STY19173.1"/>
    </source>
</evidence>
<dbReference type="RefSeq" id="WP_058472794.1">
    <property type="nucleotide sequence ID" value="NZ_CAAAIL010000011.1"/>
</dbReference>
<proteinExistence type="predicted"/>